<gene>
    <name evidence="9" type="ORF">SAMN06295970_10895</name>
</gene>
<evidence type="ECO:0000256" key="3">
    <source>
        <dbReference type="ARBA" id="ARBA00022723"/>
    </source>
</evidence>
<evidence type="ECO:0000256" key="7">
    <source>
        <dbReference type="ARBA" id="ARBA00023157"/>
    </source>
</evidence>
<dbReference type="InterPro" id="IPR011118">
    <property type="entry name" value="Tannase/feruloyl_esterase"/>
</dbReference>
<feature type="region of interest" description="Disordered" evidence="8">
    <location>
        <begin position="372"/>
        <end position="392"/>
    </location>
</feature>
<dbReference type="Pfam" id="PF07519">
    <property type="entry name" value="Tannase"/>
    <property type="match status" value="1"/>
</dbReference>
<organism evidence="9 10">
    <name type="scientific">Noviherbaspirillum suwonense</name>
    <dbReference type="NCBI Taxonomy" id="1224511"/>
    <lineage>
        <taxon>Bacteria</taxon>
        <taxon>Pseudomonadati</taxon>
        <taxon>Pseudomonadota</taxon>
        <taxon>Betaproteobacteria</taxon>
        <taxon>Burkholderiales</taxon>
        <taxon>Oxalobacteraceae</taxon>
        <taxon>Noviherbaspirillum</taxon>
    </lineage>
</organism>
<keyword evidence="5" id="KW-0378">Hydrolase</keyword>
<keyword evidence="10" id="KW-1185">Reference proteome</keyword>
<keyword evidence="6" id="KW-0106">Calcium</keyword>
<keyword evidence="2" id="KW-0719">Serine esterase</keyword>
<evidence type="ECO:0000256" key="1">
    <source>
        <dbReference type="ARBA" id="ARBA00006249"/>
    </source>
</evidence>
<dbReference type="EMBL" id="FXUL01000008">
    <property type="protein sequence ID" value="SMP62349.1"/>
    <property type="molecule type" value="Genomic_DNA"/>
</dbReference>
<dbReference type="PANTHER" id="PTHR33938">
    <property type="entry name" value="FERULOYL ESTERASE B-RELATED"/>
    <property type="match status" value="1"/>
</dbReference>
<proteinExistence type="inferred from homology"/>
<dbReference type="PANTHER" id="PTHR33938:SF8">
    <property type="entry name" value="CARBOXYLIC ESTER HYDROLASE"/>
    <property type="match status" value="1"/>
</dbReference>
<evidence type="ECO:0000313" key="10">
    <source>
        <dbReference type="Proteomes" id="UP001158049"/>
    </source>
</evidence>
<dbReference type="Proteomes" id="UP001158049">
    <property type="component" value="Unassembled WGS sequence"/>
</dbReference>
<accession>A0ABY1QAT8</accession>
<reference evidence="9 10" key="1">
    <citation type="submission" date="2017-05" db="EMBL/GenBank/DDBJ databases">
        <authorList>
            <person name="Varghese N."/>
            <person name="Submissions S."/>
        </authorList>
    </citation>
    <scope>NUCLEOTIDE SEQUENCE [LARGE SCALE GENOMIC DNA]</scope>
    <source>
        <strain evidence="9 10">DSM 26001</strain>
    </source>
</reference>
<evidence type="ECO:0000256" key="2">
    <source>
        <dbReference type="ARBA" id="ARBA00022487"/>
    </source>
</evidence>
<comment type="similarity">
    <text evidence="1">Belongs to the tannase family.</text>
</comment>
<keyword evidence="4" id="KW-0732">Signal</keyword>
<protein>
    <submittedName>
        <fullName evidence="9">Feruloyl esterase</fullName>
    </submittedName>
</protein>
<keyword evidence="7" id="KW-1015">Disulfide bond</keyword>
<dbReference type="SUPFAM" id="SSF53474">
    <property type="entry name" value="alpha/beta-Hydrolases"/>
    <property type="match status" value="1"/>
</dbReference>
<dbReference type="PROSITE" id="PS51257">
    <property type="entry name" value="PROKAR_LIPOPROTEIN"/>
    <property type="match status" value="1"/>
</dbReference>
<evidence type="ECO:0000313" key="9">
    <source>
        <dbReference type="EMBL" id="SMP62349.1"/>
    </source>
</evidence>
<evidence type="ECO:0000256" key="4">
    <source>
        <dbReference type="ARBA" id="ARBA00022729"/>
    </source>
</evidence>
<keyword evidence="3" id="KW-0479">Metal-binding</keyword>
<comment type="caution">
    <text evidence="9">The sequence shown here is derived from an EMBL/GenBank/DDBJ whole genome shotgun (WGS) entry which is preliminary data.</text>
</comment>
<evidence type="ECO:0000256" key="8">
    <source>
        <dbReference type="SAM" id="MobiDB-lite"/>
    </source>
</evidence>
<evidence type="ECO:0000256" key="5">
    <source>
        <dbReference type="ARBA" id="ARBA00022801"/>
    </source>
</evidence>
<sequence length="611" mass="63036">MNKPDKNSSMRRLIFGVLAGGALIGLTGCGSNNDDDASQPPQQAAQSALVCDDSIKTAFKPDTDTAVLTVKSFRKGDALLLSGAATATTPVATNDVCFVKLNVGPGNAGPAGAPSTSAGIGIEVWLPTAANWNNRIRVKGGGGWAGGTHALATAVASAGTNTTTAAGVAMTEGAVSASTDTGHAVGSGAFAMNPDGTINTVLWRDFSERGIHEMAVKTKALTRAYYGRDARYAYWDGFSTGGRQGHKEAQANPADFDGILAGAPAFNWTKFITGELYPQTVFQRNLAGVNLTTGQLNLMSNGAIDACGSVGGVKLGYIPDPAQCIYDPRRDVAVLCPGQAGIGVTGASTSADCVNLAQAAAMNKIWYGQTGDGSAPDPASDNGHGVSPAPNQKWYGLTRGTSMLGLAGASPFPIATDMVALELQNPRLATPAFLNATGNGADGWKGLGYADLANASDRGVALQPRFADINTDDPDLSAFRARGGKMIMYHGLADTLIPPQGSINYYNRVAVQMGGIQSIQGFYRFYLVPGMAHGFSNGTANPAANPPLPTLDQLYAALTDWVEKGTAPAALTATAPATATFGQKTRPLCVYPQKAVYTSGDPNLASSYTCS</sequence>
<dbReference type="InterPro" id="IPR029058">
    <property type="entry name" value="AB_hydrolase_fold"/>
</dbReference>
<evidence type="ECO:0000256" key="6">
    <source>
        <dbReference type="ARBA" id="ARBA00022837"/>
    </source>
</evidence>
<name>A0ABY1QAT8_9BURK</name>